<organism evidence="2 3">
    <name type="scientific">Candidatus Methylacidiphilum infernorum</name>
    <dbReference type="NCBI Taxonomy" id="511746"/>
    <lineage>
        <taxon>Bacteria</taxon>
        <taxon>Pseudomonadati</taxon>
        <taxon>Verrucomicrobiota</taxon>
        <taxon>Methylacidiphilae</taxon>
        <taxon>Methylacidiphilales</taxon>
        <taxon>Methylacidiphilaceae</taxon>
        <taxon>Methylacidiphilum (ex Ratnadevi et al. 2023)</taxon>
    </lineage>
</organism>
<evidence type="ECO:0000313" key="3">
    <source>
        <dbReference type="Proteomes" id="UP000663088"/>
    </source>
</evidence>
<accession>A0ABX7PSJ5</accession>
<dbReference type="PANTHER" id="PTHR38591">
    <property type="entry name" value="HYDROLASE"/>
    <property type="match status" value="1"/>
</dbReference>
<dbReference type="Proteomes" id="UP000663088">
    <property type="component" value="Chromosome"/>
</dbReference>
<feature type="domain" description="AttH" evidence="1">
    <location>
        <begin position="66"/>
        <end position="243"/>
    </location>
</feature>
<dbReference type="SUPFAM" id="SSF159245">
    <property type="entry name" value="AttH-like"/>
    <property type="match status" value="1"/>
</dbReference>
<keyword evidence="3" id="KW-1185">Reference proteome</keyword>
<dbReference type="EMBL" id="CP065956">
    <property type="protein sequence ID" value="QSR85954.1"/>
    <property type="molecule type" value="Genomic_DNA"/>
</dbReference>
<proteinExistence type="predicted"/>
<dbReference type="Pfam" id="PF07143">
    <property type="entry name" value="CrtC"/>
    <property type="match status" value="1"/>
</dbReference>
<reference evidence="2 3" key="1">
    <citation type="submission" date="2020-12" db="EMBL/GenBank/DDBJ databases">
        <authorList>
            <person name="Awala S.I."/>
            <person name="Gwak J.-H."/>
            <person name="Kim S.-J."/>
            <person name="Rhee S.-K."/>
        </authorList>
    </citation>
    <scope>NUCLEOTIDE SEQUENCE [LARGE SCALE GENOMIC DNA]</scope>
    <source>
        <strain evidence="2 3">IT5</strain>
    </source>
</reference>
<dbReference type="InterPro" id="IPR023374">
    <property type="entry name" value="AttH-like_dom_sf"/>
</dbReference>
<gene>
    <name evidence="2" type="ORF">EM20IM_05365</name>
</gene>
<protein>
    <submittedName>
        <fullName evidence="2">Carotenoid 1,2-hydratase</fullName>
    </submittedName>
</protein>
<evidence type="ECO:0000313" key="2">
    <source>
        <dbReference type="EMBL" id="QSR85954.1"/>
    </source>
</evidence>
<sequence length="402" mass="46036">MNKMLKMLNKNRRSHSFSVPFFFFLLLFWSGGGLFFLHAGQDWAIVDRPWSWLFPRDHGSHPEFQTEWWYFTGNLYGTKEEPFGFQWTLFRQGVFGSSPLKISRWALRDVYFAHFALSDIQRKKFYVYEKADRGALGLAGATVGDMGGWIRGWELKSKKSTESGSQEKFHISAQEEAVGIDLELEAQKPPVLHGENGLSRKADQEGCASYYYSFSRLKTQGLIRVSNKTWRILGTSWFDHEFTTHSLGKNEVGWDWFAIQLDTDEELMLYCLRTREGGFDPNSGGTWIGKKAIRHLTLRDFKITPTAFWKSPHTAALYPAGWKVQLGDPEMEIEINPKMADQELVLNQLGFLAYWEGAVSVKGKKENNPIHGEGYVELTGYAAPLQDYLGYSFTHAGPSFLK</sequence>
<evidence type="ECO:0000259" key="1">
    <source>
        <dbReference type="Pfam" id="PF07143"/>
    </source>
</evidence>
<dbReference type="Pfam" id="PF17186">
    <property type="entry name" value="Lipocalin_9"/>
    <property type="match status" value="1"/>
</dbReference>
<dbReference type="PANTHER" id="PTHR38591:SF1">
    <property type="entry name" value="BLL1000 PROTEIN"/>
    <property type="match status" value="1"/>
</dbReference>
<name>A0ABX7PSJ5_9BACT</name>
<dbReference type="Gene3D" id="2.40.370.10">
    <property type="entry name" value="AttH-like domain"/>
    <property type="match status" value="2"/>
</dbReference>
<dbReference type="InterPro" id="IPR010791">
    <property type="entry name" value="AttH_dom"/>
</dbReference>